<keyword evidence="3" id="KW-0614">Plasmid</keyword>
<evidence type="ECO:0000313" key="3">
    <source>
        <dbReference type="EMBL" id="BAY73235.1"/>
    </source>
</evidence>
<reference evidence="3 4" key="1">
    <citation type="submission" date="2017-06" db="EMBL/GenBank/DDBJ databases">
        <title>Genome sequencing of cyanobaciteial culture collection at National Institute for Environmental Studies (NIES).</title>
        <authorList>
            <person name="Hirose Y."/>
            <person name="Shimura Y."/>
            <person name="Fujisawa T."/>
            <person name="Nakamura Y."/>
            <person name="Kawachi M."/>
        </authorList>
    </citation>
    <scope>NUCLEOTIDE SEQUENCE [LARGE SCALE GENOMIC DNA]</scope>
    <source>
        <strain evidence="3 4">NIES-23</strain>
        <plasmid evidence="4">Plasmid Plasmid2 dna</plasmid>
    </source>
</reference>
<sequence length="634" mass="71327">MMKDVKPSQLDQRSYSLPPRLGLVIKLSVAGALVCGIAAHIGDGIAKKDICFYPKSARIHDAPILAGEGNPEELLLGKKYCRYEQRSQIPEPYLKANQYRTSNPNYNPWAFLQHEGLYIFRSLPADNPFKIHLGIAAIAFGGIGLWATSKAQDYFSDIRPHYRATKQFEGVKASYSVKLGEQLLELSGNELLKYLRGIKIAEARQQFIASITPQQQTALLMAMSADDYYEFGHLLDGGQSFEKFEPQQQPAAQLPHGTPGTVQEQVQQSTLAPQDVPTGDYLHLSESVALTTLQSIARSDGSTALVAAPGSGKSVALDYLIRRILDSDNSADIWVISAKNDSFCGLRDKGKVIVFDQEQPEATKRTIDHFYDCYKQRKQLPEHKRESLPPLILILDDWLVIADQLSKAFSDWNYGSKLLDVLLIGREFNTKFFASLQSFNLAALGIEKMDSQTRLCLNLLLLGNRYIKNGREQESYGVLELILNRGDIIPGKQEREDIKSRYLQIKPISYKNFRPILIASLGGFVVALMPKLSKQSDSIADEIPYEDRVFDLEFNLELNGQQLKHQQQLSEAANKVLEYFHNVKNKVPKTLRDLKKADRLISYSEQELIAGLQELIQAEKLLAGENNTYLLPDW</sequence>
<accession>A0A1Z4KW28</accession>
<dbReference type="Gene3D" id="3.40.50.300">
    <property type="entry name" value="P-loop containing nucleotide triphosphate hydrolases"/>
    <property type="match status" value="1"/>
</dbReference>
<proteinExistence type="predicted"/>
<keyword evidence="2" id="KW-0472">Membrane</keyword>
<dbReference type="AlphaFoldDB" id="A0A1Z4KW28"/>
<organism evidence="3 4">
    <name type="scientific">Trichormus variabilis NIES-23</name>
    <dbReference type="NCBI Taxonomy" id="1973479"/>
    <lineage>
        <taxon>Bacteria</taxon>
        <taxon>Bacillati</taxon>
        <taxon>Cyanobacteriota</taxon>
        <taxon>Cyanophyceae</taxon>
        <taxon>Nostocales</taxon>
        <taxon>Nostocaceae</taxon>
        <taxon>Trichormus</taxon>
    </lineage>
</organism>
<feature type="transmembrane region" description="Helical" evidence="2">
    <location>
        <begin position="21"/>
        <end position="41"/>
    </location>
</feature>
<gene>
    <name evidence="3" type="ORF">NIES23_60630</name>
</gene>
<feature type="region of interest" description="Disordered" evidence="1">
    <location>
        <begin position="245"/>
        <end position="270"/>
    </location>
</feature>
<evidence type="ECO:0000313" key="4">
    <source>
        <dbReference type="Proteomes" id="UP000217507"/>
    </source>
</evidence>
<feature type="compositionally biased region" description="Polar residues" evidence="1">
    <location>
        <begin position="260"/>
        <end position="270"/>
    </location>
</feature>
<dbReference type="InterPro" id="IPR027417">
    <property type="entry name" value="P-loop_NTPase"/>
</dbReference>
<evidence type="ECO:0000256" key="1">
    <source>
        <dbReference type="SAM" id="MobiDB-lite"/>
    </source>
</evidence>
<dbReference type="SUPFAM" id="SSF52540">
    <property type="entry name" value="P-loop containing nucleoside triphosphate hydrolases"/>
    <property type="match status" value="1"/>
</dbReference>
<keyword evidence="2" id="KW-0812">Transmembrane</keyword>
<name>A0A1Z4KW28_ANAVA</name>
<evidence type="ECO:0000256" key="2">
    <source>
        <dbReference type="SAM" id="Phobius"/>
    </source>
</evidence>
<dbReference type="Proteomes" id="UP000217507">
    <property type="component" value="Plasmid Plasmid2 dna"/>
</dbReference>
<geneLocation type="plasmid" evidence="3">
    <name>plasmid2</name>
</geneLocation>
<protein>
    <submittedName>
        <fullName evidence="3">Uncharacterized protein</fullName>
    </submittedName>
</protein>
<dbReference type="EMBL" id="AP018218">
    <property type="protein sequence ID" value="BAY73235.1"/>
    <property type="molecule type" value="Genomic_DNA"/>
</dbReference>
<keyword evidence="2" id="KW-1133">Transmembrane helix</keyword>